<evidence type="ECO:0000256" key="3">
    <source>
        <dbReference type="ARBA" id="ARBA00022692"/>
    </source>
</evidence>
<dbReference type="PANTHER" id="PTHR32322">
    <property type="entry name" value="INNER MEMBRANE TRANSPORTER"/>
    <property type="match status" value="1"/>
</dbReference>
<evidence type="ECO:0000256" key="5">
    <source>
        <dbReference type="ARBA" id="ARBA00023136"/>
    </source>
</evidence>
<sequence>MIWREGFSMWIAAALVTTLSFGTNNTIFKWSTSRGLSKVHIQFFFYFVAFLLTLGYGLYTGELQFNLYALILGGLIGILNANGNIQMSKAFEKGPASLTSPLIGANAIMPILGAAIIFHEEISLAHWIGIVVILGSALMIQYSPGKSHGTNYGPWIYRVVLAILSFGILGILMKTTSYLQISSLSTLICMYGGGSIYLALTSLREKESWLRSEVNVGSMAGLVSVIGYSCYFYALQKGIASIIFPIVSLNCLVVILAGCWFFKEKLKRYQLVGIFSAILGIIFTKI</sequence>
<feature type="transmembrane region" description="Helical" evidence="6">
    <location>
        <begin position="97"/>
        <end position="118"/>
    </location>
</feature>
<dbReference type="Pfam" id="PF00892">
    <property type="entry name" value="EamA"/>
    <property type="match status" value="2"/>
</dbReference>
<dbReference type="AlphaFoldDB" id="A0A9J6N334"/>
<name>A0A9J6N334_9BACI</name>
<evidence type="ECO:0000256" key="1">
    <source>
        <dbReference type="ARBA" id="ARBA00004127"/>
    </source>
</evidence>
<feature type="transmembrane region" description="Helical" evidence="6">
    <location>
        <begin position="179"/>
        <end position="200"/>
    </location>
</feature>
<dbReference type="SUPFAM" id="SSF103481">
    <property type="entry name" value="Multidrug resistance efflux transporter EmrE"/>
    <property type="match status" value="2"/>
</dbReference>
<dbReference type="InterPro" id="IPR000620">
    <property type="entry name" value="EamA_dom"/>
</dbReference>
<feature type="transmembrane region" description="Helical" evidence="6">
    <location>
        <begin position="212"/>
        <end position="234"/>
    </location>
</feature>
<feature type="transmembrane region" description="Helical" evidence="6">
    <location>
        <begin position="155"/>
        <end position="173"/>
    </location>
</feature>
<dbReference type="RefSeq" id="WP_241113927.1">
    <property type="nucleotide sequence ID" value="NZ_JAGYPE020000034.1"/>
</dbReference>
<accession>A0A9J6N334</accession>
<dbReference type="EMBL" id="JAGYPE020000034">
    <property type="protein sequence ID" value="MCH6267326.1"/>
    <property type="molecule type" value="Genomic_DNA"/>
</dbReference>
<dbReference type="GO" id="GO:0016020">
    <property type="term" value="C:membrane"/>
    <property type="evidence" value="ECO:0007669"/>
    <property type="project" value="UniProtKB-SubCell"/>
</dbReference>
<evidence type="ECO:0000256" key="2">
    <source>
        <dbReference type="ARBA" id="ARBA00007362"/>
    </source>
</evidence>
<dbReference type="PANTHER" id="PTHR32322:SF2">
    <property type="entry name" value="EAMA DOMAIN-CONTAINING PROTEIN"/>
    <property type="match status" value="1"/>
</dbReference>
<feature type="transmembrane region" description="Helical" evidence="6">
    <location>
        <begin position="6"/>
        <end position="27"/>
    </location>
</feature>
<dbReference type="InterPro" id="IPR037185">
    <property type="entry name" value="EmrE-like"/>
</dbReference>
<evidence type="ECO:0000313" key="8">
    <source>
        <dbReference type="EMBL" id="MCH6267326.1"/>
    </source>
</evidence>
<keyword evidence="5 6" id="KW-0472">Membrane</keyword>
<feature type="transmembrane region" description="Helical" evidence="6">
    <location>
        <begin position="240"/>
        <end position="262"/>
    </location>
</feature>
<dbReference type="Gene3D" id="1.10.3730.20">
    <property type="match status" value="2"/>
</dbReference>
<feature type="transmembrane region" description="Helical" evidence="6">
    <location>
        <begin position="65"/>
        <end position="85"/>
    </location>
</feature>
<feature type="domain" description="EamA" evidence="7">
    <location>
        <begin position="9"/>
        <end position="140"/>
    </location>
</feature>
<proteinExistence type="inferred from homology"/>
<protein>
    <submittedName>
        <fullName evidence="8">DMT family transporter</fullName>
    </submittedName>
</protein>
<dbReference type="InterPro" id="IPR050638">
    <property type="entry name" value="AA-Vitamin_Transporters"/>
</dbReference>
<feature type="transmembrane region" description="Helical" evidence="6">
    <location>
        <begin position="39"/>
        <end position="59"/>
    </location>
</feature>
<keyword evidence="4 6" id="KW-1133">Transmembrane helix</keyword>
<reference evidence="8 9" key="1">
    <citation type="submission" date="2022-03" db="EMBL/GenBank/DDBJ databases">
        <title>Novel Bacillus species.</title>
        <authorList>
            <person name="Liu G."/>
        </authorList>
    </citation>
    <scope>NUCLEOTIDE SEQUENCE [LARGE SCALE GENOMIC DNA]</scope>
    <source>
        <strain evidence="8 9">FJAT-50051</strain>
    </source>
</reference>
<comment type="caution">
    <text evidence="8">The sequence shown here is derived from an EMBL/GenBank/DDBJ whole genome shotgun (WGS) entry which is preliminary data.</text>
</comment>
<feature type="domain" description="EamA" evidence="7">
    <location>
        <begin position="155"/>
        <end position="284"/>
    </location>
</feature>
<evidence type="ECO:0000259" key="7">
    <source>
        <dbReference type="Pfam" id="PF00892"/>
    </source>
</evidence>
<comment type="subcellular location">
    <subcellularLocation>
        <location evidence="1">Endomembrane system</location>
        <topology evidence="1">Multi-pass membrane protein</topology>
    </subcellularLocation>
</comment>
<keyword evidence="9" id="KW-1185">Reference proteome</keyword>
<keyword evidence="3 6" id="KW-0812">Transmembrane</keyword>
<organism evidence="8 9">
    <name type="scientific">Neobacillus citreus</name>
    <dbReference type="NCBI Taxonomy" id="2833578"/>
    <lineage>
        <taxon>Bacteria</taxon>
        <taxon>Bacillati</taxon>
        <taxon>Bacillota</taxon>
        <taxon>Bacilli</taxon>
        <taxon>Bacillales</taxon>
        <taxon>Bacillaceae</taxon>
        <taxon>Neobacillus</taxon>
    </lineage>
</organism>
<evidence type="ECO:0000313" key="9">
    <source>
        <dbReference type="Proteomes" id="UP000677265"/>
    </source>
</evidence>
<comment type="similarity">
    <text evidence="2">Belongs to the EamA transporter family.</text>
</comment>
<feature type="transmembrane region" description="Helical" evidence="6">
    <location>
        <begin position="124"/>
        <end position="143"/>
    </location>
</feature>
<evidence type="ECO:0000256" key="4">
    <source>
        <dbReference type="ARBA" id="ARBA00022989"/>
    </source>
</evidence>
<gene>
    <name evidence="8" type="ORF">KHB02_017540</name>
</gene>
<evidence type="ECO:0000256" key="6">
    <source>
        <dbReference type="SAM" id="Phobius"/>
    </source>
</evidence>
<dbReference type="Proteomes" id="UP000677265">
    <property type="component" value="Unassembled WGS sequence"/>
</dbReference>